<evidence type="ECO:0000313" key="6">
    <source>
        <dbReference type="EMBL" id="KUG03247.1"/>
    </source>
</evidence>
<feature type="domain" description="HTH merR-type" evidence="5">
    <location>
        <begin position="5"/>
        <end position="46"/>
    </location>
</feature>
<dbReference type="SUPFAM" id="SSF46955">
    <property type="entry name" value="Putative DNA-binding domain"/>
    <property type="match status" value="2"/>
</dbReference>
<dbReference type="PANTHER" id="PTHR30204:SF69">
    <property type="entry name" value="MERR-FAMILY TRANSCRIPTIONAL REGULATOR"/>
    <property type="match status" value="1"/>
</dbReference>
<dbReference type="InterPro" id="IPR047057">
    <property type="entry name" value="MerR_fam"/>
</dbReference>
<dbReference type="GO" id="GO:0003677">
    <property type="term" value="F:DNA binding"/>
    <property type="evidence" value="ECO:0007669"/>
    <property type="project" value="UniProtKB-KW"/>
</dbReference>
<organism evidence="6">
    <name type="scientific">hydrocarbon metagenome</name>
    <dbReference type="NCBI Taxonomy" id="938273"/>
    <lineage>
        <taxon>unclassified sequences</taxon>
        <taxon>metagenomes</taxon>
        <taxon>ecological metagenomes</taxon>
    </lineage>
</organism>
<evidence type="ECO:0000259" key="5">
    <source>
        <dbReference type="PROSITE" id="PS50937"/>
    </source>
</evidence>
<dbReference type="InterPro" id="IPR000551">
    <property type="entry name" value="MerR-type_HTH_dom"/>
</dbReference>
<dbReference type="AlphaFoldDB" id="A0A0W8E3L5"/>
<proteinExistence type="predicted"/>
<keyword evidence="1" id="KW-0678">Repressor</keyword>
<comment type="caution">
    <text evidence="6">The sequence shown here is derived from an EMBL/GenBank/DDBJ whole genome shotgun (WGS) entry which is preliminary data.</text>
</comment>
<gene>
    <name evidence="6" type="ORF">ASZ90_019346</name>
</gene>
<dbReference type="PROSITE" id="PS50937">
    <property type="entry name" value="HTH_MERR_2"/>
    <property type="match status" value="2"/>
</dbReference>
<dbReference type="SMART" id="SM00422">
    <property type="entry name" value="HTH_MERR"/>
    <property type="match status" value="2"/>
</dbReference>
<accession>A0A0W8E3L5</accession>
<dbReference type="Pfam" id="PF13411">
    <property type="entry name" value="MerR_1"/>
    <property type="match status" value="1"/>
</dbReference>
<reference evidence="6" key="1">
    <citation type="journal article" date="2015" name="Proc. Natl. Acad. Sci. U.S.A.">
        <title>Networks of energetic and metabolic interactions define dynamics in microbial communities.</title>
        <authorList>
            <person name="Embree M."/>
            <person name="Liu J.K."/>
            <person name="Al-Bassam M.M."/>
            <person name="Zengler K."/>
        </authorList>
    </citation>
    <scope>NUCLEOTIDE SEQUENCE</scope>
</reference>
<sequence length="251" mass="29226">MKQPTYSTKEIADLSGVHPNTVRLYESWGYISSPQRLKNNYRVFTDLHLIQMKLARTALPGPYPVDGKQVHQLVKEFASGNLEVSLDLAKEYLQKVQVEQKRAFKALSILDDWFVCRYSQYDDVLIKGRKKAAQEIGVTLDTLRTWERNGLFAIHKDDLGKLTFTQQDLEKIEVIRLLRNCGYSISSLLRVFNLSDTVQEKPSLLLSLPGNDEDFFYVTDRFVQYLQDHKERAEHLISMIEKYMQDRDSRT</sequence>
<dbReference type="PANTHER" id="PTHR30204">
    <property type="entry name" value="REDOX-CYCLING DRUG-SENSING TRANSCRIPTIONAL ACTIVATOR SOXR"/>
    <property type="match status" value="1"/>
</dbReference>
<keyword evidence="3" id="KW-0238">DNA-binding</keyword>
<evidence type="ECO:0000256" key="3">
    <source>
        <dbReference type="ARBA" id="ARBA00023125"/>
    </source>
</evidence>
<name>A0A0W8E3L5_9ZZZZ</name>
<evidence type="ECO:0000256" key="2">
    <source>
        <dbReference type="ARBA" id="ARBA00023015"/>
    </source>
</evidence>
<keyword evidence="2" id="KW-0805">Transcription regulation</keyword>
<feature type="domain" description="HTH merR-type" evidence="5">
    <location>
        <begin position="130"/>
        <end position="194"/>
    </location>
</feature>
<dbReference type="Gene3D" id="1.10.1660.10">
    <property type="match status" value="2"/>
</dbReference>
<dbReference type="InterPro" id="IPR009061">
    <property type="entry name" value="DNA-bd_dom_put_sf"/>
</dbReference>
<dbReference type="GO" id="GO:0003700">
    <property type="term" value="F:DNA-binding transcription factor activity"/>
    <property type="evidence" value="ECO:0007669"/>
    <property type="project" value="InterPro"/>
</dbReference>
<protein>
    <submittedName>
        <fullName evidence="6">Transcriptional regulator, merr family</fullName>
    </submittedName>
</protein>
<keyword evidence="4" id="KW-0804">Transcription</keyword>
<dbReference type="Pfam" id="PF00376">
    <property type="entry name" value="MerR"/>
    <property type="match status" value="1"/>
</dbReference>
<dbReference type="EMBL" id="LNQE01001888">
    <property type="protein sequence ID" value="KUG03247.1"/>
    <property type="molecule type" value="Genomic_DNA"/>
</dbReference>
<evidence type="ECO:0000256" key="4">
    <source>
        <dbReference type="ARBA" id="ARBA00023163"/>
    </source>
</evidence>
<evidence type="ECO:0000256" key="1">
    <source>
        <dbReference type="ARBA" id="ARBA00022491"/>
    </source>
</evidence>